<dbReference type="AlphaFoldDB" id="A0AAE9WCS2"/>
<proteinExistence type="predicted"/>
<dbReference type="Pfam" id="PF06148">
    <property type="entry name" value="COG2_N"/>
    <property type="match status" value="1"/>
</dbReference>
<feature type="coiled-coil region" evidence="8">
    <location>
        <begin position="95"/>
        <end position="136"/>
    </location>
</feature>
<reference evidence="10 11" key="1">
    <citation type="journal article" date="2023" name="G3 (Bethesda)">
        <title>A high-quality reference genome for the fission yeast Schizosaccharomyces osmophilus.</title>
        <authorList>
            <person name="Jia G.S."/>
            <person name="Zhang W.C."/>
            <person name="Liang Y."/>
            <person name="Liu X.H."/>
            <person name="Rhind N."/>
            <person name="Pidoux A."/>
            <person name="Brysch-Herzberg M."/>
            <person name="Du L.L."/>
        </authorList>
    </citation>
    <scope>NUCLEOTIDE SEQUENCE [LARGE SCALE GENOMIC DNA]</scope>
    <source>
        <strain evidence="10 11">CBS 15793</strain>
    </source>
</reference>
<comment type="subcellular location">
    <subcellularLocation>
        <location evidence="1">Golgi apparatus membrane</location>
        <topology evidence="1">Peripheral membrane protein</topology>
    </subcellularLocation>
</comment>
<keyword evidence="6" id="KW-0472">Membrane</keyword>
<evidence type="ECO:0000256" key="7">
    <source>
        <dbReference type="ARBA" id="ARBA00031344"/>
    </source>
</evidence>
<keyword evidence="4" id="KW-0653">Protein transport</keyword>
<dbReference type="GO" id="GO:0015031">
    <property type="term" value="P:protein transport"/>
    <property type="evidence" value="ECO:0007669"/>
    <property type="project" value="UniProtKB-KW"/>
</dbReference>
<keyword evidence="5" id="KW-0333">Golgi apparatus</keyword>
<evidence type="ECO:0000313" key="11">
    <source>
        <dbReference type="Proteomes" id="UP001212411"/>
    </source>
</evidence>
<dbReference type="GO" id="GO:0000139">
    <property type="term" value="C:Golgi membrane"/>
    <property type="evidence" value="ECO:0007669"/>
    <property type="project" value="UniProtKB-SubCell"/>
</dbReference>
<evidence type="ECO:0000256" key="6">
    <source>
        <dbReference type="ARBA" id="ARBA00023136"/>
    </source>
</evidence>
<keyword evidence="11" id="KW-1185">Reference proteome</keyword>
<organism evidence="10 11">
    <name type="scientific">Schizosaccharomyces osmophilus</name>
    <dbReference type="NCBI Taxonomy" id="2545709"/>
    <lineage>
        <taxon>Eukaryota</taxon>
        <taxon>Fungi</taxon>
        <taxon>Dikarya</taxon>
        <taxon>Ascomycota</taxon>
        <taxon>Taphrinomycotina</taxon>
        <taxon>Schizosaccharomycetes</taxon>
        <taxon>Schizosaccharomycetales</taxon>
        <taxon>Schizosaccharomycetaceae</taxon>
        <taxon>Schizosaccharomyces</taxon>
    </lineage>
</organism>
<dbReference type="InterPro" id="IPR024602">
    <property type="entry name" value="COG_su2_N"/>
</dbReference>
<accession>A0AAE9WCS2</accession>
<evidence type="ECO:0000256" key="2">
    <source>
        <dbReference type="ARBA" id="ARBA00020977"/>
    </source>
</evidence>
<evidence type="ECO:0000256" key="3">
    <source>
        <dbReference type="ARBA" id="ARBA00022448"/>
    </source>
</evidence>
<keyword evidence="8" id="KW-0175">Coiled coil</keyword>
<dbReference type="EMBL" id="CP115611">
    <property type="protein sequence ID" value="WBW72792.1"/>
    <property type="molecule type" value="Genomic_DNA"/>
</dbReference>
<dbReference type="Proteomes" id="UP001212411">
    <property type="component" value="Chromosome 1"/>
</dbReference>
<gene>
    <name evidence="10" type="primary">cog2</name>
    <name evidence="10" type="ORF">SOMG_01479</name>
</gene>
<dbReference type="KEGG" id="som:SOMG_01479"/>
<evidence type="ECO:0000256" key="5">
    <source>
        <dbReference type="ARBA" id="ARBA00023034"/>
    </source>
</evidence>
<dbReference type="RefSeq" id="XP_056037035.1">
    <property type="nucleotide sequence ID" value="XM_056180272.1"/>
</dbReference>
<keyword evidence="3" id="KW-0813">Transport</keyword>
<evidence type="ECO:0000313" key="10">
    <source>
        <dbReference type="EMBL" id="WBW72792.1"/>
    </source>
</evidence>
<feature type="domain" description="Conserved oligomeric Golgi complex subunit 2 N-terminal" evidence="9">
    <location>
        <begin position="29"/>
        <end position="88"/>
    </location>
</feature>
<protein>
    <recommendedName>
        <fullName evidence="2">Conserved oligomeric Golgi complex subunit 2</fullName>
    </recommendedName>
    <alternativeName>
        <fullName evidence="7">Component of oligomeric Golgi complex 2</fullName>
    </alternativeName>
</protein>
<name>A0AAE9WCS2_9SCHI</name>
<evidence type="ECO:0000256" key="8">
    <source>
        <dbReference type="SAM" id="Coils"/>
    </source>
</evidence>
<sequence>MAENAGTNDLVDAFLSNTYLNTEELRAEDEFTPDEFLVSKRFLGLDGLITELSRVFENANKELMNLVKDNYQDFVRLGSRMNVGNQKVDVLLSAIQRSEEQIKNSQTSVQNYEQILRELTDRRKSVENEKQIASDLLLLQRNLDFLKMFPQNHPLWFDSLNTVQALSEAYKNHPWVKTLQSEIHSLPKSS</sequence>
<evidence type="ECO:0000259" key="9">
    <source>
        <dbReference type="Pfam" id="PF06148"/>
    </source>
</evidence>
<evidence type="ECO:0000256" key="4">
    <source>
        <dbReference type="ARBA" id="ARBA00022927"/>
    </source>
</evidence>
<dbReference type="GeneID" id="80874961"/>
<evidence type="ECO:0000256" key="1">
    <source>
        <dbReference type="ARBA" id="ARBA00004395"/>
    </source>
</evidence>